<name>A0A516PYH1_9ACTN</name>
<dbReference type="AlphaFoldDB" id="A0A516PYH1"/>
<protein>
    <submittedName>
        <fullName evidence="1">DUF393 domain-containing protein</fullName>
    </submittedName>
</protein>
<dbReference type="Proteomes" id="UP000319263">
    <property type="component" value="Chromosome"/>
</dbReference>
<dbReference type="GO" id="GO:0015035">
    <property type="term" value="F:protein-disulfide reductase activity"/>
    <property type="evidence" value="ECO:0007669"/>
    <property type="project" value="InterPro"/>
</dbReference>
<dbReference type="InterPro" id="IPR007263">
    <property type="entry name" value="DCC1-like"/>
</dbReference>
<dbReference type="Pfam" id="PF04134">
    <property type="entry name" value="DCC1-like"/>
    <property type="match status" value="1"/>
</dbReference>
<keyword evidence="2" id="KW-1185">Reference proteome</keyword>
<sequence length="146" mass="16144">MTPAPTPSIRAGHRDRPWVIIDGDCAFCSSSTSWLADRLHRTDRPDVQRVPYQFLELETFGLSVERTRRELIWLPAGDGVPPQVPGGADAFAAWLSYAGRPYAMLGRLITLPVINSLAWFVYRLVAANRQRLPGGTPACAMPPAQE</sequence>
<evidence type="ECO:0000313" key="1">
    <source>
        <dbReference type="EMBL" id="QDP96213.1"/>
    </source>
</evidence>
<gene>
    <name evidence="1" type="ORF">FOE78_10120</name>
</gene>
<proteinExistence type="predicted"/>
<accession>A0A516PYH1</accession>
<evidence type="ECO:0000313" key="2">
    <source>
        <dbReference type="Proteomes" id="UP000319263"/>
    </source>
</evidence>
<organism evidence="1 2">
    <name type="scientific">Microlunatus elymi</name>
    <dbReference type="NCBI Taxonomy" id="2596828"/>
    <lineage>
        <taxon>Bacteria</taxon>
        <taxon>Bacillati</taxon>
        <taxon>Actinomycetota</taxon>
        <taxon>Actinomycetes</taxon>
        <taxon>Propionibacteriales</taxon>
        <taxon>Propionibacteriaceae</taxon>
        <taxon>Microlunatus</taxon>
    </lineage>
</organism>
<dbReference type="RefSeq" id="WP_143986179.1">
    <property type="nucleotide sequence ID" value="NZ_CP041692.1"/>
</dbReference>
<dbReference type="OrthoDB" id="9813713at2"/>
<dbReference type="KEGG" id="mik:FOE78_10120"/>
<reference evidence="1 2" key="1">
    <citation type="submission" date="2019-07" db="EMBL/GenBank/DDBJ databases">
        <title>Microlunatus dokdonensis sp. nov. isolated from the rhizospheric soil of the wild plant Elymus tsukushiensis.</title>
        <authorList>
            <person name="Ghim S.-Y."/>
            <person name="Hwang Y.-J."/>
            <person name="Son J.-S."/>
            <person name="Shin J.-H."/>
        </authorList>
    </citation>
    <scope>NUCLEOTIDE SEQUENCE [LARGE SCALE GENOMIC DNA]</scope>
    <source>
        <strain evidence="1 2">KUDC0627</strain>
    </source>
</reference>
<dbReference type="EMBL" id="CP041692">
    <property type="protein sequence ID" value="QDP96213.1"/>
    <property type="molecule type" value="Genomic_DNA"/>
</dbReference>